<evidence type="ECO:0000313" key="2">
    <source>
        <dbReference type="Proteomes" id="UP001574673"/>
    </source>
</evidence>
<dbReference type="Gene3D" id="2.40.50.140">
    <property type="entry name" value="Nucleic acid-binding proteins"/>
    <property type="match status" value="1"/>
</dbReference>
<name>A0ABV4UD73_9RHOO</name>
<gene>
    <name evidence="1" type="ORF">ABCS64_04535</name>
</gene>
<organism evidence="1 2">
    <name type="scientific">Dentiradicibacter hellwigii</name>
    <dbReference type="NCBI Taxonomy" id="3149053"/>
    <lineage>
        <taxon>Bacteria</taxon>
        <taxon>Pseudomonadati</taxon>
        <taxon>Pseudomonadota</taxon>
        <taxon>Betaproteobacteria</taxon>
        <taxon>Rhodocyclales</taxon>
        <taxon>Rhodocyclaceae</taxon>
        <taxon>Dentiradicibacter</taxon>
    </lineage>
</organism>
<dbReference type="RefSeq" id="WP_418890717.1">
    <property type="nucleotide sequence ID" value="NZ_JBEUWX010000002.1"/>
</dbReference>
<proteinExistence type="predicted"/>
<reference evidence="2" key="1">
    <citation type="submission" date="2024-06" db="EMBL/GenBank/DDBJ databases">
        <title>Radixoralia hellwigii gen. nov., sp nov., isolated from a root canal in the human oral cavity.</title>
        <authorList>
            <person name="Bartsch S."/>
            <person name="Wittmer A."/>
            <person name="Schulz A.-K."/>
            <person name="Neumann-Schaal M."/>
            <person name="Wolf J."/>
            <person name="Gronow S."/>
            <person name="Tennert C."/>
            <person name="Haecker G."/>
            <person name="Cieplik F."/>
            <person name="Al-Ahmad A."/>
        </authorList>
    </citation>
    <scope>NUCLEOTIDE SEQUENCE [LARGE SCALE GENOMIC DNA]</scope>
    <source>
        <strain evidence="2">Wk13</strain>
    </source>
</reference>
<accession>A0ABV4UD73</accession>
<evidence type="ECO:0000313" key="1">
    <source>
        <dbReference type="EMBL" id="MFA9949601.1"/>
    </source>
</evidence>
<keyword evidence="2" id="KW-1185">Reference proteome</keyword>
<dbReference type="SUPFAM" id="SSF50249">
    <property type="entry name" value="Nucleic acid-binding proteins"/>
    <property type="match status" value="1"/>
</dbReference>
<dbReference type="EMBL" id="JBEUWX010000002">
    <property type="protein sequence ID" value="MFA9949601.1"/>
    <property type="molecule type" value="Genomic_DNA"/>
</dbReference>
<dbReference type="InterPro" id="IPR012340">
    <property type="entry name" value="NA-bd_OB-fold"/>
</dbReference>
<dbReference type="Proteomes" id="UP001574673">
    <property type="component" value="Unassembled WGS sequence"/>
</dbReference>
<sequence>MQTFSVRQILDGKAPANQPVVAKGWVRTRRASKAGISFIALSDGSCFRPIQIVAPESLENYADEESRCYAFRTQRIQK</sequence>
<evidence type="ECO:0008006" key="3">
    <source>
        <dbReference type="Google" id="ProtNLM"/>
    </source>
</evidence>
<protein>
    <recommendedName>
        <fullName evidence="3">Asparagine--tRNA ligase</fullName>
    </recommendedName>
</protein>
<comment type="caution">
    <text evidence="1">The sequence shown here is derived from an EMBL/GenBank/DDBJ whole genome shotgun (WGS) entry which is preliminary data.</text>
</comment>